<feature type="domain" description="Fe2OG dioxygenase" evidence="3">
    <location>
        <begin position="260"/>
        <end position="365"/>
    </location>
</feature>
<comment type="caution">
    <text evidence="4">The sequence shown here is derived from an EMBL/GenBank/DDBJ whole genome shotgun (WGS) entry which is preliminary data.</text>
</comment>
<proteinExistence type="inferred from homology"/>
<reference evidence="4" key="1">
    <citation type="journal article" date="2021" name="Sci. Rep.">
        <title>Diploid genomic architecture of Nitzschia inconspicua, an elite biomass production diatom.</title>
        <authorList>
            <person name="Oliver A."/>
            <person name="Podell S."/>
            <person name="Pinowska A."/>
            <person name="Traller J.C."/>
            <person name="Smith S.R."/>
            <person name="McClure R."/>
            <person name="Beliaev A."/>
            <person name="Bohutskyi P."/>
            <person name="Hill E.A."/>
            <person name="Rabines A."/>
            <person name="Zheng H."/>
            <person name="Allen L.Z."/>
            <person name="Kuo A."/>
            <person name="Grigoriev I.V."/>
            <person name="Allen A.E."/>
            <person name="Hazlebeck D."/>
            <person name="Allen E.E."/>
        </authorList>
    </citation>
    <scope>NUCLEOTIDE SEQUENCE</scope>
    <source>
        <strain evidence="4">Hildebrandi</strain>
    </source>
</reference>
<gene>
    <name evidence="4" type="ORF">IV203_002165</name>
</gene>
<evidence type="ECO:0000313" key="5">
    <source>
        <dbReference type="Proteomes" id="UP000693970"/>
    </source>
</evidence>
<dbReference type="PANTHER" id="PTHR47990">
    <property type="entry name" value="2-OXOGLUTARATE (2OG) AND FE(II)-DEPENDENT OXYGENASE SUPERFAMILY PROTEIN-RELATED"/>
    <property type="match status" value="1"/>
</dbReference>
<dbReference type="InterPro" id="IPR050231">
    <property type="entry name" value="Iron_ascorbate_oxido_reductase"/>
</dbReference>
<keyword evidence="1" id="KW-0479">Metal-binding</keyword>
<evidence type="ECO:0000256" key="2">
    <source>
        <dbReference type="SAM" id="SignalP"/>
    </source>
</evidence>
<accession>A0A9K3PRZ4</accession>
<dbReference type="OrthoDB" id="288590at2759"/>
<keyword evidence="5" id="KW-1185">Reference proteome</keyword>
<dbReference type="Proteomes" id="UP000693970">
    <property type="component" value="Unassembled WGS sequence"/>
</dbReference>
<protein>
    <submittedName>
        <fullName evidence="4">2OG-Fe(II) oxygenase superfamily protein</fullName>
    </submittedName>
</protein>
<dbReference type="InterPro" id="IPR005123">
    <property type="entry name" value="Oxoglu/Fe-dep_dioxygenase_dom"/>
</dbReference>
<evidence type="ECO:0000259" key="3">
    <source>
        <dbReference type="PROSITE" id="PS51471"/>
    </source>
</evidence>
<evidence type="ECO:0000256" key="1">
    <source>
        <dbReference type="RuleBase" id="RU003682"/>
    </source>
</evidence>
<dbReference type="Pfam" id="PF14226">
    <property type="entry name" value="DIOX_N"/>
    <property type="match status" value="1"/>
</dbReference>
<feature type="signal peptide" evidence="2">
    <location>
        <begin position="1"/>
        <end position="28"/>
    </location>
</feature>
<dbReference type="PROSITE" id="PS51471">
    <property type="entry name" value="FE2OG_OXY"/>
    <property type="match status" value="1"/>
</dbReference>
<name>A0A9K3PRZ4_9STRA</name>
<feature type="chain" id="PRO_5039892601" evidence="2">
    <location>
        <begin position="29"/>
        <end position="419"/>
    </location>
</feature>
<keyword evidence="1" id="KW-0408">Iron</keyword>
<organism evidence="4 5">
    <name type="scientific">Nitzschia inconspicua</name>
    <dbReference type="NCBI Taxonomy" id="303405"/>
    <lineage>
        <taxon>Eukaryota</taxon>
        <taxon>Sar</taxon>
        <taxon>Stramenopiles</taxon>
        <taxon>Ochrophyta</taxon>
        <taxon>Bacillariophyta</taxon>
        <taxon>Bacillariophyceae</taxon>
        <taxon>Bacillariophycidae</taxon>
        <taxon>Bacillariales</taxon>
        <taxon>Bacillariaceae</taxon>
        <taxon>Nitzschia</taxon>
    </lineage>
</organism>
<dbReference type="Pfam" id="PF03171">
    <property type="entry name" value="2OG-FeII_Oxy"/>
    <property type="match status" value="1"/>
</dbReference>
<keyword evidence="1" id="KW-0560">Oxidoreductase</keyword>
<dbReference type="EMBL" id="JAGRRH010000015">
    <property type="protein sequence ID" value="KAG7357477.1"/>
    <property type="molecule type" value="Genomic_DNA"/>
</dbReference>
<reference evidence="4" key="2">
    <citation type="submission" date="2021-04" db="EMBL/GenBank/DDBJ databases">
        <authorList>
            <person name="Podell S."/>
        </authorList>
    </citation>
    <scope>NUCLEOTIDE SEQUENCE</scope>
    <source>
        <strain evidence="4">Hildebrandi</strain>
    </source>
</reference>
<evidence type="ECO:0000313" key="4">
    <source>
        <dbReference type="EMBL" id="KAG7357477.1"/>
    </source>
</evidence>
<dbReference type="AlphaFoldDB" id="A0A9K3PRZ4"/>
<keyword evidence="2" id="KW-0732">Signal</keyword>
<dbReference type="InterPro" id="IPR044861">
    <property type="entry name" value="IPNS-like_FE2OG_OXY"/>
</dbReference>
<sequence length="419" mass="47436">MLHSTLSPGNMKATWNVLLLLTIAFVERTTIAAADSTPQEPIDLQQIPLIDLGPWFTEIPIQLQTNSNIQQERSFLALNKAQLEVVEKVYQACRQVGFFLIQNHGFDQSVLNDTWKASQEFFAMSTEEKILHKTNNEVEYPYGYEQSESLAKGKQLDRASDQRILLDDAVSSDSDNNNNHTDALLMMGKDLKETFSIGPNNPRSGMPPRRWVQSPNLPPTFPSAVGTYYRHMERLSLVLLEIFALALNQDRSYFEDKMDHHQSALRLAHYFPLQEPNGNWHVVRAGAHTDYGALTILAAQDHGLEVMLHDEWIPVSLLKDTFIINLGDLMQRWTNDKWISTMHRVAMPSTEAMEQRYSLAFFVNINGDAVIEPLSSCIDSTEDITTRHKYPPITAGEHLMAKHLASMGEAENSLVGDEL</sequence>
<dbReference type="GO" id="GO:0016491">
    <property type="term" value="F:oxidoreductase activity"/>
    <property type="evidence" value="ECO:0007669"/>
    <property type="project" value="UniProtKB-KW"/>
</dbReference>
<dbReference type="InterPro" id="IPR026992">
    <property type="entry name" value="DIOX_N"/>
</dbReference>
<dbReference type="GO" id="GO:0046872">
    <property type="term" value="F:metal ion binding"/>
    <property type="evidence" value="ECO:0007669"/>
    <property type="project" value="UniProtKB-KW"/>
</dbReference>
<comment type="similarity">
    <text evidence="1">Belongs to the iron/ascorbate-dependent oxidoreductase family.</text>
</comment>